<accession>A0A8X6LG07</accession>
<dbReference type="AlphaFoldDB" id="A0A8X6LG07"/>
<gene>
    <name evidence="1" type="ORF">TNCT_556321</name>
</gene>
<proteinExistence type="predicted"/>
<evidence type="ECO:0000313" key="1">
    <source>
        <dbReference type="EMBL" id="GFR05814.1"/>
    </source>
</evidence>
<comment type="caution">
    <text evidence="1">The sequence shown here is derived from an EMBL/GenBank/DDBJ whole genome shotgun (WGS) entry which is preliminary data.</text>
</comment>
<organism evidence="1 2">
    <name type="scientific">Trichonephila clavata</name>
    <name type="common">Joro spider</name>
    <name type="synonym">Nephila clavata</name>
    <dbReference type="NCBI Taxonomy" id="2740835"/>
    <lineage>
        <taxon>Eukaryota</taxon>
        <taxon>Metazoa</taxon>
        <taxon>Ecdysozoa</taxon>
        <taxon>Arthropoda</taxon>
        <taxon>Chelicerata</taxon>
        <taxon>Arachnida</taxon>
        <taxon>Araneae</taxon>
        <taxon>Araneomorphae</taxon>
        <taxon>Entelegynae</taxon>
        <taxon>Araneoidea</taxon>
        <taxon>Nephilidae</taxon>
        <taxon>Trichonephila</taxon>
    </lineage>
</organism>
<keyword evidence="2" id="KW-1185">Reference proteome</keyword>
<name>A0A8X6LG07_TRICU</name>
<dbReference type="Proteomes" id="UP000887116">
    <property type="component" value="Unassembled WGS sequence"/>
</dbReference>
<dbReference type="EMBL" id="BMAO01035767">
    <property type="protein sequence ID" value="GFR05814.1"/>
    <property type="molecule type" value="Genomic_DNA"/>
</dbReference>
<evidence type="ECO:0000313" key="2">
    <source>
        <dbReference type="Proteomes" id="UP000887116"/>
    </source>
</evidence>
<protein>
    <submittedName>
        <fullName evidence="1">Uncharacterized protein</fullName>
    </submittedName>
</protein>
<sequence length="149" mass="17308">MFLHEIRETGAPDLNQLDLSSINWHLVYRNKLKQDLQRRFRLDYLGQLKQNYQPVKKALPEIALKQFAFQILKQLYLLIDLRQWMLPLFVFLMRTGIQSVMGVSSMNRLIPFLMASPSVPLDDLRPAFPLTIPDDPVPAFPSTIPDDQS</sequence>
<reference evidence="1" key="1">
    <citation type="submission" date="2020-07" db="EMBL/GenBank/DDBJ databases">
        <title>Multicomponent nature underlies the extraordinary mechanical properties of spider dragline silk.</title>
        <authorList>
            <person name="Kono N."/>
            <person name="Nakamura H."/>
            <person name="Mori M."/>
            <person name="Yoshida Y."/>
            <person name="Ohtoshi R."/>
            <person name="Malay A.D."/>
            <person name="Moran D.A.P."/>
            <person name="Tomita M."/>
            <person name="Numata K."/>
            <person name="Arakawa K."/>
        </authorList>
    </citation>
    <scope>NUCLEOTIDE SEQUENCE</scope>
</reference>
<dbReference type="OrthoDB" id="10543497at2759"/>